<evidence type="ECO:0000313" key="2">
    <source>
        <dbReference type="EMBL" id="KAL0258750.1"/>
    </source>
</evidence>
<reference evidence="2 3" key="1">
    <citation type="submission" date="2024-02" db="EMBL/GenBank/DDBJ databases">
        <title>De novo assembly and annotation of 12 fungi associated with fruit tree decline syndrome in Ontario, Canada.</title>
        <authorList>
            <person name="Sulman M."/>
            <person name="Ellouze W."/>
            <person name="Ilyukhin E."/>
        </authorList>
    </citation>
    <scope>NUCLEOTIDE SEQUENCE [LARGE SCALE GENOMIC DNA]</scope>
    <source>
        <strain evidence="2 3">FDS-637</strain>
    </source>
</reference>
<name>A0ABR3CEY8_9PEZI</name>
<feature type="compositionally biased region" description="Acidic residues" evidence="1">
    <location>
        <begin position="372"/>
        <end position="383"/>
    </location>
</feature>
<dbReference type="SUPFAM" id="SSF50978">
    <property type="entry name" value="WD40 repeat-like"/>
    <property type="match status" value="1"/>
</dbReference>
<dbReference type="Pfam" id="PF08728">
    <property type="entry name" value="CRT10"/>
    <property type="match status" value="1"/>
</dbReference>
<sequence>MDRPAQPQVFKEFPATPLGVQSGIERFPRKTLATNPFPRLECWRCNLTALSHIHNLYFVASRYKVLVYEPNFPDQKLSAQPSLVLSPTPTDAAPDVNEHAPLGAGRTINSLLVDFLGNDEILLLALHDGRVIGYHVNQVQRAIDRRQEPDCVETINGDDVRPFFSEDVGSSAWGLAVHQEARMIAVSCNSHTVTVFALALTKDALPKTRSWLPDRSQQYRIVTPDSGENIPCVALCNTGDDPEGRWILTSDINGFSRIMDLARCYRNEYPGVDMHSHRFCAMTEASGQKQCACEYLEHGIRYYLHATWGVMWLDRRAFKRTESMSEALASEGVPLKVERISSTLNCYDNSNNRQRVRNSSTIYGSPIGRLEEDSDESSDDEVSVAEPLTEVELARGVELRRLPRNPGGVTCAQIKIPASPIMRLSVKDIFLIQPRSARSPERPPVGFFDPLFQHIRQNPSMEQVCMHDRINLYAQIVELGIVVVGSAKGRVAIMSLTQTDEEGSKSRKPLYGCRIDWILPFQDQEEEGNRPLAPLVGIAAGPVQGMLGRQADYSRRWRLLMMYADNSVLSYELGKAREGRVTVHEFGGLVV</sequence>
<dbReference type="EMBL" id="JAJVCZ030000006">
    <property type="protein sequence ID" value="KAL0258750.1"/>
    <property type="molecule type" value="Genomic_DNA"/>
</dbReference>
<dbReference type="InterPro" id="IPR014839">
    <property type="entry name" value="Crt10"/>
</dbReference>
<comment type="caution">
    <text evidence="2">The sequence shown here is derived from an EMBL/GenBank/DDBJ whole genome shotgun (WGS) entry which is preliminary data.</text>
</comment>
<keyword evidence="3" id="KW-1185">Reference proteome</keyword>
<feature type="region of interest" description="Disordered" evidence="1">
    <location>
        <begin position="363"/>
        <end position="384"/>
    </location>
</feature>
<dbReference type="GeneID" id="92010338"/>
<organism evidence="2 3">
    <name type="scientific">Diplodia seriata</name>
    <dbReference type="NCBI Taxonomy" id="420778"/>
    <lineage>
        <taxon>Eukaryota</taxon>
        <taxon>Fungi</taxon>
        <taxon>Dikarya</taxon>
        <taxon>Ascomycota</taxon>
        <taxon>Pezizomycotina</taxon>
        <taxon>Dothideomycetes</taxon>
        <taxon>Dothideomycetes incertae sedis</taxon>
        <taxon>Botryosphaeriales</taxon>
        <taxon>Botryosphaeriaceae</taxon>
        <taxon>Diplodia</taxon>
    </lineage>
</organism>
<accession>A0ABR3CEY8</accession>
<dbReference type="InterPro" id="IPR036322">
    <property type="entry name" value="WD40_repeat_dom_sf"/>
</dbReference>
<protein>
    <submittedName>
        <fullName evidence="2">Uncharacterized protein</fullName>
    </submittedName>
</protein>
<proteinExistence type="predicted"/>
<gene>
    <name evidence="2" type="ORF">SLS55_006253</name>
</gene>
<evidence type="ECO:0000256" key="1">
    <source>
        <dbReference type="SAM" id="MobiDB-lite"/>
    </source>
</evidence>
<dbReference type="RefSeq" id="XP_066631779.1">
    <property type="nucleotide sequence ID" value="XM_066777684.1"/>
</dbReference>
<evidence type="ECO:0000313" key="3">
    <source>
        <dbReference type="Proteomes" id="UP001430584"/>
    </source>
</evidence>
<dbReference type="Proteomes" id="UP001430584">
    <property type="component" value="Unassembled WGS sequence"/>
</dbReference>